<evidence type="ECO:0000256" key="1">
    <source>
        <dbReference type="ARBA" id="ARBA00022450"/>
    </source>
</evidence>
<evidence type="ECO:0000256" key="2">
    <source>
        <dbReference type="ARBA" id="ARBA00022553"/>
    </source>
</evidence>
<keyword evidence="5" id="KW-1185">Reference proteome</keyword>
<gene>
    <name evidence="4" type="ORF">Afe05nite_50960</name>
</gene>
<proteinExistence type="predicted"/>
<evidence type="ECO:0000259" key="3">
    <source>
        <dbReference type="PROSITE" id="PS50075"/>
    </source>
</evidence>
<dbReference type="AlphaFoldDB" id="A0A919J1W9"/>
<dbReference type="EMBL" id="BOMM01000047">
    <property type="protein sequence ID" value="GIE13256.1"/>
    <property type="molecule type" value="Genomic_DNA"/>
</dbReference>
<reference evidence="4" key="1">
    <citation type="submission" date="2021-01" db="EMBL/GenBank/DDBJ databases">
        <title>Whole genome shotgun sequence of Actinoplanes ferrugineus NBRC 15555.</title>
        <authorList>
            <person name="Komaki H."/>
            <person name="Tamura T."/>
        </authorList>
    </citation>
    <scope>NUCLEOTIDE SEQUENCE</scope>
    <source>
        <strain evidence="4">NBRC 15555</strain>
    </source>
</reference>
<dbReference type="SUPFAM" id="SSF47336">
    <property type="entry name" value="ACP-like"/>
    <property type="match status" value="1"/>
</dbReference>
<accession>A0A919J1W9</accession>
<dbReference type="PROSITE" id="PS50075">
    <property type="entry name" value="CARRIER"/>
    <property type="match status" value="1"/>
</dbReference>
<dbReference type="InterPro" id="IPR036736">
    <property type="entry name" value="ACP-like_sf"/>
</dbReference>
<keyword evidence="2" id="KW-0597">Phosphoprotein</keyword>
<protein>
    <recommendedName>
        <fullName evidence="3">Carrier domain-containing protein</fullName>
    </recommendedName>
</protein>
<keyword evidence="1" id="KW-0596">Phosphopantetheine</keyword>
<dbReference type="InterPro" id="IPR009081">
    <property type="entry name" value="PP-bd_ACP"/>
</dbReference>
<sequence>MTDRDLVPAGAAATQQELVEEIVAQLVGDIAPDGDERLSPDLSLVADLGYNSLLVIELAFALEDLFGLGSTRPEDAPPIGTLGDLQRYIAEKVASGQATVPAPDDVQLFLGTR</sequence>
<feature type="domain" description="Carrier" evidence="3">
    <location>
        <begin position="13"/>
        <end position="93"/>
    </location>
</feature>
<dbReference type="PROSITE" id="PS00012">
    <property type="entry name" value="PHOSPHOPANTETHEINE"/>
    <property type="match status" value="1"/>
</dbReference>
<evidence type="ECO:0000313" key="5">
    <source>
        <dbReference type="Proteomes" id="UP000598174"/>
    </source>
</evidence>
<dbReference type="RefSeq" id="WP_203819700.1">
    <property type="nucleotide sequence ID" value="NZ_BAAABP010000052.1"/>
</dbReference>
<evidence type="ECO:0000313" key="4">
    <source>
        <dbReference type="EMBL" id="GIE13256.1"/>
    </source>
</evidence>
<dbReference type="Proteomes" id="UP000598174">
    <property type="component" value="Unassembled WGS sequence"/>
</dbReference>
<organism evidence="4 5">
    <name type="scientific">Paractinoplanes ferrugineus</name>
    <dbReference type="NCBI Taxonomy" id="113564"/>
    <lineage>
        <taxon>Bacteria</taxon>
        <taxon>Bacillati</taxon>
        <taxon>Actinomycetota</taxon>
        <taxon>Actinomycetes</taxon>
        <taxon>Micromonosporales</taxon>
        <taxon>Micromonosporaceae</taxon>
        <taxon>Paractinoplanes</taxon>
    </lineage>
</organism>
<dbReference type="Pfam" id="PF00550">
    <property type="entry name" value="PP-binding"/>
    <property type="match status" value="1"/>
</dbReference>
<name>A0A919J1W9_9ACTN</name>
<dbReference type="Gene3D" id="1.10.1200.10">
    <property type="entry name" value="ACP-like"/>
    <property type="match status" value="1"/>
</dbReference>
<dbReference type="InterPro" id="IPR006162">
    <property type="entry name" value="Ppantetheine_attach_site"/>
</dbReference>
<comment type="caution">
    <text evidence="4">The sequence shown here is derived from an EMBL/GenBank/DDBJ whole genome shotgun (WGS) entry which is preliminary data.</text>
</comment>